<dbReference type="Pfam" id="PF12833">
    <property type="entry name" value="HTH_18"/>
    <property type="match status" value="1"/>
</dbReference>
<gene>
    <name evidence="5" type="ORF">H5S09_06020</name>
</gene>
<dbReference type="RefSeq" id="WP_182596226.1">
    <property type="nucleotide sequence ID" value="NZ_JACIVA010000046.1"/>
</dbReference>
<dbReference type="PANTHER" id="PTHR43280:SF10">
    <property type="entry name" value="REGULATORY PROTEIN POCR"/>
    <property type="match status" value="1"/>
</dbReference>
<dbReference type="PRINTS" id="PR00032">
    <property type="entry name" value="HTHARAC"/>
</dbReference>
<name>A0A7W3UKY1_9LACO</name>
<dbReference type="Pfam" id="PF14478">
    <property type="entry name" value="DUF4430"/>
    <property type="match status" value="1"/>
</dbReference>
<dbReference type="PANTHER" id="PTHR43280">
    <property type="entry name" value="ARAC-FAMILY TRANSCRIPTIONAL REGULATOR"/>
    <property type="match status" value="1"/>
</dbReference>
<organism evidence="5 6">
    <name type="scientific">Limosilactobacillus rudii</name>
    <dbReference type="NCBI Taxonomy" id="2759755"/>
    <lineage>
        <taxon>Bacteria</taxon>
        <taxon>Bacillati</taxon>
        <taxon>Bacillota</taxon>
        <taxon>Bacilli</taxon>
        <taxon>Lactobacillales</taxon>
        <taxon>Lactobacillaceae</taxon>
        <taxon>Limosilactobacillus</taxon>
    </lineage>
</organism>
<reference evidence="5 6" key="1">
    <citation type="submission" date="2020-07" db="EMBL/GenBank/DDBJ databases">
        <title>Description of Limosilactobacillus balticus sp. nov., Limosilactobacillus agrestis sp. nov., Limosilactobacillus albertensis sp. nov., Limosilactobacillus rudii sp. nov., Limosilactobacillus fastidiosus sp. nov., five novel Limosilactobacillus species isolated from the vertebrate gastrointestinal tract, and proposal of 6 subspecies of Limosilactobacillus reuteri adapted to the gastrointestinal tract of specific vertebrate hosts.</title>
        <authorList>
            <person name="Li F."/>
            <person name="Cheng C."/>
            <person name="Zheng J."/>
            <person name="Quevedo R.M."/>
            <person name="Li J."/>
            <person name="Roos S."/>
            <person name="Gaenzle M.G."/>
            <person name="Walter J."/>
        </authorList>
    </citation>
    <scope>NUCLEOTIDE SEQUENCE [LARGE SCALE GENOMIC DNA]</scope>
    <source>
        <strain evidence="5 6">STM2_1</strain>
    </source>
</reference>
<protein>
    <submittedName>
        <fullName evidence="5">Helix-turn-helix domain-containing protein</fullName>
    </submittedName>
</protein>
<keyword evidence="6" id="KW-1185">Reference proteome</keyword>
<dbReference type="InterPro" id="IPR027954">
    <property type="entry name" value="Transcobalamin-like_C"/>
</dbReference>
<dbReference type="InterPro" id="IPR018062">
    <property type="entry name" value="HTH_AraC-typ_CS"/>
</dbReference>
<dbReference type="SMART" id="SM00342">
    <property type="entry name" value="HTH_ARAC"/>
    <property type="match status" value="1"/>
</dbReference>
<dbReference type="InterPro" id="IPR018060">
    <property type="entry name" value="HTH_AraC"/>
</dbReference>
<evidence type="ECO:0000313" key="5">
    <source>
        <dbReference type="EMBL" id="MBB1097492.1"/>
    </source>
</evidence>
<evidence type="ECO:0000313" key="6">
    <source>
        <dbReference type="Proteomes" id="UP000517106"/>
    </source>
</evidence>
<dbReference type="GO" id="GO:0003700">
    <property type="term" value="F:DNA-binding transcription factor activity"/>
    <property type="evidence" value="ECO:0007669"/>
    <property type="project" value="InterPro"/>
</dbReference>
<dbReference type="PROSITE" id="PS00041">
    <property type="entry name" value="HTH_ARAC_FAMILY_1"/>
    <property type="match status" value="1"/>
</dbReference>
<dbReference type="PROSITE" id="PS01124">
    <property type="entry name" value="HTH_ARAC_FAMILY_2"/>
    <property type="match status" value="1"/>
</dbReference>
<comment type="caution">
    <text evidence="5">The sequence shown here is derived from an EMBL/GenBank/DDBJ whole genome shotgun (WGS) entry which is preliminary data.</text>
</comment>
<dbReference type="Proteomes" id="UP000517106">
    <property type="component" value="Unassembled WGS sequence"/>
</dbReference>
<evidence type="ECO:0000256" key="3">
    <source>
        <dbReference type="ARBA" id="ARBA00023163"/>
    </source>
</evidence>
<accession>A0A7W3UKY1</accession>
<dbReference type="GO" id="GO:0043565">
    <property type="term" value="F:sequence-specific DNA binding"/>
    <property type="evidence" value="ECO:0007669"/>
    <property type="project" value="InterPro"/>
</dbReference>
<evidence type="ECO:0000259" key="4">
    <source>
        <dbReference type="PROSITE" id="PS01124"/>
    </source>
</evidence>
<dbReference type="InterPro" id="IPR020449">
    <property type="entry name" value="Tscrpt_reg_AraC-type_HTH"/>
</dbReference>
<dbReference type="InterPro" id="IPR009057">
    <property type="entry name" value="Homeodomain-like_sf"/>
</dbReference>
<keyword evidence="1" id="KW-0805">Transcription regulation</keyword>
<dbReference type="EMBL" id="JACIVA010000046">
    <property type="protein sequence ID" value="MBB1097492.1"/>
    <property type="molecule type" value="Genomic_DNA"/>
</dbReference>
<dbReference type="AlphaFoldDB" id="A0A7W3UKY1"/>
<proteinExistence type="predicted"/>
<evidence type="ECO:0000256" key="2">
    <source>
        <dbReference type="ARBA" id="ARBA00023125"/>
    </source>
</evidence>
<sequence>MFFPLIIDNAISGTIVISFDEILSKEQTNLIRLILENTSNEIVKNSNHKIQILSSLSMDETKNYLSILKKYSSFTSFNGKNNNYKFPAKSITNIEKALSYINSNITKPLNLDVVSKAIYISPTYLSRLFKSDLNINFIDYVNILKMNLAQEKLISTKVSIIDLANDLGFAQASYFTKIFKRWTGTTPSEYRQKNTNVKQIYTIFRTPNWTNSMSVLDATKQYLSNYDLPVKTRKIDSNEYIYSIDNLENKDNHNNGWIYTVDCSQPANLSNKVSVCNKSVIQWMYINSSF</sequence>
<feature type="domain" description="HTH araC/xylS-type" evidence="4">
    <location>
        <begin position="95"/>
        <end position="193"/>
    </location>
</feature>
<dbReference type="Gene3D" id="1.10.10.60">
    <property type="entry name" value="Homeodomain-like"/>
    <property type="match status" value="2"/>
</dbReference>
<keyword evidence="3" id="KW-0804">Transcription</keyword>
<evidence type="ECO:0000256" key="1">
    <source>
        <dbReference type="ARBA" id="ARBA00023015"/>
    </source>
</evidence>
<dbReference type="SUPFAM" id="SSF46689">
    <property type="entry name" value="Homeodomain-like"/>
    <property type="match status" value="2"/>
</dbReference>
<keyword evidence="2" id="KW-0238">DNA-binding</keyword>